<dbReference type="Proteomes" id="UP001567538">
    <property type="component" value="Unassembled WGS sequence"/>
</dbReference>
<gene>
    <name evidence="2" type="ORF">AAHA92_12137</name>
</gene>
<dbReference type="EMBL" id="JBEAFC010000005">
    <property type="protein sequence ID" value="KAL1556526.1"/>
    <property type="molecule type" value="Genomic_DNA"/>
</dbReference>
<reference evidence="2 3" key="1">
    <citation type="submission" date="2024-06" db="EMBL/GenBank/DDBJ databases">
        <title>A chromosome level genome sequence of Diviner's sage (Salvia divinorum).</title>
        <authorList>
            <person name="Ford S.A."/>
            <person name="Ro D.-K."/>
            <person name="Ness R.W."/>
            <person name="Phillips M.A."/>
        </authorList>
    </citation>
    <scope>NUCLEOTIDE SEQUENCE [LARGE SCALE GENOMIC DNA]</scope>
    <source>
        <strain evidence="2">SAF-2024a</strain>
        <tissue evidence="2">Leaf</tissue>
    </source>
</reference>
<evidence type="ECO:0000313" key="2">
    <source>
        <dbReference type="EMBL" id="KAL1556526.1"/>
    </source>
</evidence>
<keyword evidence="3" id="KW-1185">Reference proteome</keyword>
<feature type="compositionally biased region" description="Basic residues" evidence="1">
    <location>
        <begin position="97"/>
        <end position="115"/>
    </location>
</feature>
<sequence length="115" mass="13012">MRGIEESGTRPDGQTDTKKQPSPPKVPEMAPPQGTTPVTEAVPPPPSDSLDKFVVEFDVEALESLTEFEDPKLMDNYKKRDKGHKSYTSSSMVAKGGRPKTRRRRRRGSRRWKRS</sequence>
<feature type="compositionally biased region" description="Basic and acidic residues" evidence="1">
    <location>
        <begin position="69"/>
        <end position="78"/>
    </location>
</feature>
<comment type="caution">
    <text evidence="2">The sequence shown here is derived from an EMBL/GenBank/DDBJ whole genome shotgun (WGS) entry which is preliminary data.</text>
</comment>
<evidence type="ECO:0000256" key="1">
    <source>
        <dbReference type="SAM" id="MobiDB-lite"/>
    </source>
</evidence>
<organism evidence="2 3">
    <name type="scientific">Salvia divinorum</name>
    <name type="common">Maria pastora</name>
    <name type="synonym">Diviner's sage</name>
    <dbReference type="NCBI Taxonomy" id="28513"/>
    <lineage>
        <taxon>Eukaryota</taxon>
        <taxon>Viridiplantae</taxon>
        <taxon>Streptophyta</taxon>
        <taxon>Embryophyta</taxon>
        <taxon>Tracheophyta</taxon>
        <taxon>Spermatophyta</taxon>
        <taxon>Magnoliopsida</taxon>
        <taxon>eudicotyledons</taxon>
        <taxon>Gunneridae</taxon>
        <taxon>Pentapetalae</taxon>
        <taxon>asterids</taxon>
        <taxon>lamiids</taxon>
        <taxon>Lamiales</taxon>
        <taxon>Lamiaceae</taxon>
        <taxon>Nepetoideae</taxon>
        <taxon>Mentheae</taxon>
        <taxon>Salviinae</taxon>
        <taxon>Salvia</taxon>
        <taxon>Salvia subgen. Calosphace</taxon>
    </lineage>
</organism>
<proteinExistence type="predicted"/>
<feature type="compositionally biased region" description="Pro residues" evidence="1">
    <location>
        <begin position="21"/>
        <end position="30"/>
    </location>
</feature>
<feature type="compositionally biased region" description="Basic and acidic residues" evidence="1">
    <location>
        <begin position="1"/>
        <end position="19"/>
    </location>
</feature>
<feature type="region of interest" description="Disordered" evidence="1">
    <location>
        <begin position="69"/>
        <end position="115"/>
    </location>
</feature>
<protein>
    <submittedName>
        <fullName evidence="2">Uncharacterized protein</fullName>
    </submittedName>
</protein>
<feature type="region of interest" description="Disordered" evidence="1">
    <location>
        <begin position="1"/>
        <end position="50"/>
    </location>
</feature>
<evidence type="ECO:0000313" key="3">
    <source>
        <dbReference type="Proteomes" id="UP001567538"/>
    </source>
</evidence>
<dbReference type="AlphaFoldDB" id="A0ABD1HNE5"/>
<name>A0ABD1HNE5_SALDI</name>
<accession>A0ABD1HNE5</accession>